<sequence length="46" mass="5003">VMVLDYKLTYPSGTATAMLINSFHTKTGAELAGYINLTTQKLNLTP</sequence>
<dbReference type="EMBL" id="LXQA010268891">
    <property type="protein sequence ID" value="MCI39572.1"/>
    <property type="molecule type" value="Genomic_DNA"/>
</dbReference>
<organism evidence="7 8">
    <name type="scientific">Trifolium medium</name>
    <dbReference type="NCBI Taxonomy" id="97028"/>
    <lineage>
        <taxon>Eukaryota</taxon>
        <taxon>Viridiplantae</taxon>
        <taxon>Streptophyta</taxon>
        <taxon>Embryophyta</taxon>
        <taxon>Tracheophyta</taxon>
        <taxon>Spermatophyta</taxon>
        <taxon>Magnoliopsida</taxon>
        <taxon>eudicotyledons</taxon>
        <taxon>Gunneridae</taxon>
        <taxon>Pentapetalae</taxon>
        <taxon>rosids</taxon>
        <taxon>fabids</taxon>
        <taxon>Fabales</taxon>
        <taxon>Fabaceae</taxon>
        <taxon>Papilionoideae</taxon>
        <taxon>50 kb inversion clade</taxon>
        <taxon>NPAAA clade</taxon>
        <taxon>Hologalegina</taxon>
        <taxon>IRL clade</taxon>
        <taxon>Trifolieae</taxon>
        <taxon>Trifolium</taxon>
    </lineage>
</organism>
<comment type="caution">
    <text evidence="7">The sequence shown here is derived from an EMBL/GenBank/DDBJ whole genome shotgun (WGS) entry which is preliminary data.</text>
</comment>
<dbReference type="GO" id="GO:0035673">
    <property type="term" value="F:oligopeptide transmembrane transporter activity"/>
    <property type="evidence" value="ECO:0007669"/>
    <property type="project" value="InterPro"/>
</dbReference>
<dbReference type="GO" id="GO:0005774">
    <property type="term" value="C:vacuolar membrane"/>
    <property type="evidence" value="ECO:0007669"/>
    <property type="project" value="TreeGrafter"/>
</dbReference>
<keyword evidence="5" id="KW-1133">Transmembrane helix</keyword>
<keyword evidence="4" id="KW-0812">Transmembrane</keyword>
<dbReference type="InterPro" id="IPR045035">
    <property type="entry name" value="YSL-like"/>
</dbReference>
<evidence type="ECO:0000256" key="6">
    <source>
        <dbReference type="ARBA" id="ARBA00023136"/>
    </source>
</evidence>
<evidence type="ECO:0000256" key="4">
    <source>
        <dbReference type="ARBA" id="ARBA00022692"/>
    </source>
</evidence>
<keyword evidence="8" id="KW-1185">Reference proteome</keyword>
<accession>A0A392RTP0</accession>
<evidence type="ECO:0000313" key="7">
    <source>
        <dbReference type="EMBL" id="MCI39572.1"/>
    </source>
</evidence>
<evidence type="ECO:0000313" key="8">
    <source>
        <dbReference type="Proteomes" id="UP000265520"/>
    </source>
</evidence>
<feature type="non-terminal residue" evidence="7">
    <location>
        <position position="1"/>
    </location>
</feature>
<evidence type="ECO:0000256" key="2">
    <source>
        <dbReference type="ARBA" id="ARBA00010276"/>
    </source>
</evidence>
<comment type="subcellular location">
    <subcellularLocation>
        <location evidence="1">Membrane</location>
        <topology evidence="1">Multi-pass membrane protein</topology>
    </subcellularLocation>
</comment>
<dbReference type="AlphaFoldDB" id="A0A392RTP0"/>
<protein>
    <submittedName>
        <fullName evidence="7">Putative metal-nicotianamine transporter YSL6</fullName>
    </submittedName>
</protein>
<evidence type="ECO:0000256" key="3">
    <source>
        <dbReference type="ARBA" id="ARBA00022448"/>
    </source>
</evidence>
<dbReference type="Pfam" id="PF03169">
    <property type="entry name" value="OPT"/>
    <property type="match status" value="1"/>
</dbReference>
<comment type="similarity">
    <text evidence="2">Belongs to the YSL (TC 2.A.67.2) family.</text>
</comment>
<reference evidence="7 8" key="1">
    <citation type="journal article" date="2018" name="Front. Plant Sci.">
        <title>Red Clover (Trifolium pratense) and Zigzag Clover (T. medium) - A Picture of Genomic Similarities and Differences.</title>
        <authorList>
            <person name="Dluhosova J."/>
            <person name="Istvanek J."/>
            <person name="Nedelnik J."/>
            <person name="Repkova J."/>
        </authorList>
    </citation>
    <scope>NUCLEOTIDE SEQUENCE [LARGE SCALE GENOMIC DNA]</scope>
    <source>
        <strain evidence="8">cv. 10/8</strain>
        <tissue evidence="7">Leaf</tissue>
    </source>
</reference>
<dbReference type="PANTHER" id="PTHR31645">
    <property type="entry name" value="OLIGOPEPTIDE TRANSPORTER YGL114W-RELATED"/>
    <property type="match status" value="1"/>
</dbReference>
<evidence type="ECO:0000256" key="1">
    <source>
        <dbReference type="ARBA" id="ARBA00004141"/>
    </source>
</evidence>
<proteinExistence type="inferred from homology"/>
<dbReference type="InterPro" id="IPR004813">
    <property type="entry name" value="OPT"/>
</dbReference>
<dbReference type="Proteomes" id="UP000265520">
    <property type="component" value="Unassembled WGS sequence"/>
</dbReference>
<evidence type="ECO:0000256" key="5">
    <source>
        <dbReference type="ARBA" id="ARBA00022989"/>
    </source>
</evidence>
<name>A0A392RTP0_9FABA</name>
<dbReference type="PANTHER" id="PTHR31645:SF0">
    <property type="entry name" value="OLIGOPEPTIDE TRANSPORTER YGL114W-RELATED"/>
    <property type="match status" value="1"/>
</dbReference>
<keyword evidence="6" id="KW-0472">Membrane</keyword>
<keyword evidence="3" id="KW-0813">Transport</keyword>